<dbReference type="AlphaFoldDB" id="A0A2I0A0A2"/>
<protein>
    <submittedName>
        <fullName evidence="1">Uncharacterized protein</fullName>
    </submittedName>
</protein>
<gene>
    <name evidence="1" type="ORF">AXF42_Ash019507</name>
</gene>
<reference evidence="1 2" key="1">
    <citation type="journal article" date="2017" name="Nature">
        <title>The Apostasia genome and the evolution of orchids.</title>
        <authorList>
            <person name="Zhang G.Q."/>
            <person name="Liu K.W."/>
            <person name="Li Z."/>
            <person name="Lohaus R."/>
            <person name="Hsiao Y.Y."/>
            <person name="Niu S.C."/>
            <person name="Wang J.Y."/>
            <person name="Lin Y.C."/>
            <person name="Xu Q."/>
            <person name="Chen L.J."/>
            <person name="Yoshida K."/>
            <person name="Fujiwara S."/>
            <person name="Wang Z.W."/>
            <person name="Zhang Y.Q."/>
            <person name="Mitsuda N."/>
            <person name="Wang M."/>
            <person name="Liu G.H."/>
            <person name="Pecoraro L."/>
            <person name="Huang H.X."/>
            <person name="Xiao X.J."/>
            <person name="Lin M."/>
            <person name="Wu X.Y."/>
            <person name="Wu W.L."/>
            <person name="Chen Y.Y."/>
            <person name="Chang S.B."/>
            <person name="Sakamoto S."/>
            <person name="Ohme-Takagi M."/>
            <person name="Yagi M."/>
            <person name="Zeng S.J."/>
            <person name="Shen C.Y."/>
            <person name="Yeh C.M."/>
            <person name="Luo Y.B."/>
            <person name="Tsai W.C."/>
            <person name="Van de Peer Y."/>
            <person name="Liu Z.J."/>
        </authorList>
    </citation>
    <scope>NUCLEOTIDE SEQUENCE [LARGE SCALE GENOMIC DNA]</scope>
    <source>
        <strain evidence="2">cv. Shenzhen</strain>
        <tissue evidence="1">Stem</tissue>
    </source>
</reference>
<proteinExistence type="predicted"/>
<dbReference type="Proteomes" id="UP000236161">
    <property type="component" value="Unassembled WGS sequence"/>
</dbReference>
<dbReference type="EMBL" id="KZ452042">
    <property type="protein sequence ID" value="PKA48969.1"/>
    <property type="molecule type" value="Genomic_DNA"/>
</dbReference>
<sequence>MSSMYARTVSLPSKAAGVVEEVPSTGATLLLQADRWEGPALSRGTILLPIWQRWNQASLSYGRPTKRKREHKVEIKEGLQNITCVSLHIIF</sequence>
<evidence type="ECO:0000313" key="1">
    <source>
        <dbReference type="EMBL" id="PKA48969.1"/>
    </source>
</evidence>
<accession>A0A2I0A0A2</accession>
<keyword evidence="2" id="KW-1185">Reference proteome</keyword>
<organism evidence="1 2">
    <name type="scientific">Apostasia shenzhenica</name>
    <dbReference type="NCBI Taxonomy" id="1088818"/>
    <lineage>
        <taxon>Eukaryota</taxon>
        <taxon>Viridiplantae</taxon>
        <taxon>Streptophyta</taxon>
        <taxon>Embryophyta</taxon>
        <taxon>Tracheophyta</taxon>
        <taxon>Spermatophyta</taxon>
        <taxon>Magnoliopsida</taxon>
        <taxon>Liliopsida</taxon>
        <taxon>Asparagales</taxon>
        <taxon>Orchidaceae</taxon>
        <taxon>Apostasioideae</taxon>
        <taxon>Apostasia</taxon>
    </lineage>
</organism>
<name>A0A2I0A0A2_9ASPA</name>
<evidence type="ECO:0000313" key="2">
    <source>
        <dbReference type="Proteomes" id="UP000236161"/>
    </source>
</evidence>